<dbReference type="InterPro" id="IPR002797">
    <property type="entry name" value="Polysacc_synth"/>
</dbReference>
<gene>
    <name evidence="7" type="ORF">HM131_05395</name>
</gene>
<sequence>MSQIRNSIGKNIFHLFYSTALSSILNAASLIVLASFISTDDYGKFSVVLAFAMIMAYLTEAGLNQIVLREGAKKEAPISLIMASFIKLRLGLTVATLMIGFLLIHWIYSGDKELILLSYALIFPLVIGIAMQSISITYFQMLEKMQYSGMIRIVSAGLLITVILVGKWFYIDPMIVFFLYGSAYFLAGCFGIFLTTKTLRLSIRSPFYKGLWKHWVPFLVTGLLFILLPQIGPIVLEQTLTWKEVGYFAVAYRIPQALQQLPFIIAGAFFPVLFRLFQAGDYEQHVKKSITQVKLMLLAGMLAAIPFYHLSDLVIGVLFGERWMEAAFLLKVLALVMVFQGGSIALGDGLTTRALQSRRMTVLALGVTSGVLFYAFFSELYGLTGAITAGVLIEVILLFGFLVCHPDRMVLGKKAVVPYLIYFFITLVGVELFLSSIPILAASAHFVLILSLAVMDKEWREKVPELLKKMVLESKSKIRKEAHDGAS</sequence>
<feature type="transmembrane region" description="Helical" evidence="6">
    <location>
        <begin position="359"/>
        <end position="377"/>
    </location>
</feature>
<dbReference type="RefSeq" id="WP_085028702.1">
    <property type="nucleotide sequence ID" value="NZ_CP020772.1"/>
</dbReference>
<dbReference type="PANTHER" id="PTHR30250">
    <property type="entry name" value="PST FAMILY PREDICTED COLANIC ACID TRANSPORTER"/>
    <property type="match status" value="1"/>
</dbReference>
<dbReference type="PANTHER" id="PTHR30250:SF11">
    <property type="entry name" value="O-ANTIGEN TRANSPORTER-RELATED"/>
    <property type="match status" value="1"/>
</dbReference>
<accession>A0A1W5ZSM9</accession>
<evidence type="ECO:0000313" key="7">
    <source>
        <dbReference type="EMBL" id="ARI76304.1"/>
    </source>
</evidence>
<feature type="transmembrane region" description="Helical" evidence="6">
    <location>
        <begin position="416"/>
        <end position="433"/>
    </location>
</feature>
<feature type="transmembrane region" description="Helical" evidence="6">
    <location>
        <begin position="45"/>
        <end position="67"/>
    </location>
</feature>
<dbReference type="Pfam" id="PF01943">
    <property type="entry name" value="Polysacc_synt"/>
    <property type="match status" value="1"/>
</dbReference>
<feature type="transmembrane region" description="Helical" evidence="6">
    <location>
        <begin position="114"/>
        <end position="139"/>
    </location>
</feature>
<feature type="transmembrane region" description="Helical" evidence="6">
    <location>
        <begin position="295"/>
        <end position="320"/>
    </location>
</feature>
<evidence type="ECO:0000256" key="4">
    <source>
        <dbReference type="ARBA" id="ARBA00022989"/>
    </source>
</evidence>
<keyword evidence="3 6" id="KW-0812">Transmembrane</keyword>
<keyword evidence="2" id="KW-1003">Cell membrane</keyword>
<feature type="transmembrane region" description="Helical" evidence="6">
    <location>
        <begin position="151"/>
        <end position="171"/>
    </location>
</feature>
<feature type="transmembrane region" description="Helical" evidence="6">
    <location>
        <begin position="256"/>
        <end position="274"/>
    </location>
</feature>
<keyword evidence="5 6" id="KW-0472">Membrane</keyword>
<evidence type="ECO:0000313" key="8">
    <source>
        <dbReference type="Proteomes" id="UP000192527"/>
    </source>
</evidence>
<dbReference type="EMBL" id="CP020772">
    <property type="protein sequence ID" value="ARI76304.1"/>
    <property type="molecule type" value="Genomic_DNA"/>
</dbReference>
<dbReference type="Proteomes" id="UP000192527">
    <property type="component" value="Chromosome"/>
</dbReference>
<feature type="transmembrane region" description="Helical" evidence="6">
    <location>
        <begin position="215"/>
        <end position="236"/>
    </location>
</feature>
<evidence type="ECO:0000256" key="1">
    <source>
        <dbReference type="ARBA" id="ARBA00004651"/>
    </source>
</evidence>
<protein>
    <recommendedName>
        <fullName evidence="9">Sugar translocase</fullName>
    </recommendedName>
</protein>
<keyword evidence="8" id="KW-1185">Reference proteome</keyword>
<proteinExistence type="predicted"/>
<evidence type="ECO:0000256" key="6">
    <source>
        <dbReference type="SAM" id="Phobius"/>
    </source>
</evidence>
<reference evidence="7 8" key="1">
    <citation type="submission" date="2017-04" db="EMBL/GenBank/DDBJ databases">
        <title>The whole genome sequencing and assembly of Halobacillus mangrovi strain.</title>
        <authorList>
            <person name="Lee S.-J."/>
            <person name="Park M.-K."/>
            <person name="Kim J.-Y."/>
            <person name="Lee Y.-J."/>
            <person name="Yi H."/>
            <person name="Bahn Y.-S."/>
            <person name="Kim J.F."/>
            <person name="Lee D.-W."/>
        </authorList>
    </citation>
    <scope>NUCLEOTIDE SEQUENCE [LARGE SCALE GENOMIC DNA]</scope>
    <source>
        <strain evidence="7 8">KTB 131</strain>
    </source>
</reference>
<evidence type="ECO:0000256" key="3">
    <source>
        <dbReference type="ARBA" id="ARBA00022692"/>
    </source>
</evidence>
<dbReference type="GO" id="GO:0005886">
    <property type="term" value="C:plasma membrane"/>
    <property type="evidence" value="ECO:0007669"/>
    <property type="project" value="UniProtKB-SubCell"/>
</dbReference>
<evidence type="ECO:0000256" key="2">
    <source>
        <dbReference type="ARBA" id="ARBA00022475"/>
    </source>
</evidence>
<feature type="transmembrane region" description="Helical" evidence="6">
    <location>
        <begin position="326"/>
        <end position="347"/>
    </location>
</feature>
<dbReference type="AlphaFoldDB" id="A0A1W5ZSM9"/>
<dbReference type="STRING" id="402384.HM131_05395"/>
<feature type="transmembrane region" description="Helical" evidence="6">
    <location>
        <begin position="12"/>
        <end position="39"/>
    </location>
</feature>
<feature type="transmembrane region" description="Helical" evidence="6">
    <location>
        <begin position="177"/>
        <end position="194"/>
    </location>
</feature>
<comment type="subcellular location">
    <subcellularLocation>
        <location evidence="1">Cell membrane</location>
        <topology evidence="1">Multi-pass membrane protein</topology>
    </subcellularLocation>
</comment>
<dbReference type="KEGG" id="hmn:HM131_05395"/>
<keyword evidence="4 6" id="KW-1133">Transmembrane helix</keyword>
<evidence type="ECO:0000256" key="5">
    <source>
        <dbReference type="ARBA" id="ARBA00023136"/>
    </source>
</evidence>
<evidence type="ECO:0008006" key="9">
    <source>
        <dbReference type="Google" id="ProtNLM"/>
    </source>
</evidence>
<name>A0A1W5ZSM9_9BACI</name>
<dbReference type="InterPro" id="IPR050833">
    <property type="entry name" value="Poly_Biosynth_Transport"/>
</dbReference>
<organism evidence="7 8">
    <name type="scientific">Halobacillus mangrovi</name>
    <dbReference type="NCBI Taxonomy" id="402384"/>
    <lineage>
        <taxon>Bacteria</taxon>
        <taxon>Bacillati</taxon>
        <taxon>Bacillota</taxon>
        <taxon>Bacilli</taxon>
        <taxon>Bacillales</taxon>
        <taxon>Bacillaceae</taxon>
        <taxon>Halobacillus</taxon>
    </lineage>
</organism>
<feature type="transmembrane region" description="Helical" evidence="6">
    <location>
        <begin position="439"/>
        <end position="455"/>
    </location>
</feature>
<feature type="transmembrane region" description="Helical" evidence="6">
    <location>
        <begin position="383"/>
        <end position="404"/>
    </location>
</feature>
<dbReference type="OrthoDB" id="9089519at2"/>
<feature type="transmembrane region" description="Helical" evidence="6">
    <location>
        <begin position="88"/>
        <end position="108"/>
    </location>
</feature>